<feature type="transmembrane region" description="Helical" evidence="7">
    <location>
        <begin position="432"/>
        <end position="450"/>
    </location>
</feature>
<dbReference type="InterPro" id="IPR013525">
    <property type="entry name" value="ABC2_TM"/>
</dbReference>
<evidence type="ECO:0000313" key="10">
    <source>
        <dbReference type="Proteomes" id="UP001151582"/>
    </source>
</evidence>
<sequence length="976" mass="106992">MYTCRPRTGLASASSVPLHCCHLALRARSTTSRAKTMATLESSTTDYAVQVRPSWVRSVKALLRKSVLSCWRNQAILVFELLTSIYFLALLVGLNQSTKNDMISQGAESLPALTSACSSCLHLAYTNSTPVESFLDAFRDLTDQSEPFQVHTRAFSSRQSMFDYYNAHPSETVAGVTLPVLGISPTTSSSNTPSLVKRAAEPLSYALHCNHTALGDAGFVETRCLTAQIYVERALSNVFRKAQGLPLLPSPIARPTDPNTYAGKMGPRISDDSDAVGLARFRGKNYESTYIVYIGPYLTALGLSMTLVSAVVAIVIEKERQVKPLLLMLGMPESAYTASVVVFRMGLYFVTAVIGTLIICAGKFFQSTHWFLVFWFFYLYLLTTIGIGMAVAAFINDSRRASNLTQLGIIILIFLAVIGTLFVNGNSVVGEWFYYLISPAAFTSALDFMIRMEITSTPITLSNFGQSGPLPRCLTMLIIDTVLYIILGWYLHCVVPGSAGRPLPWYFPFHKSYWIQPASHQGPINAKAPIPSPNNTTCWSLEDQDGSIPLIRVATRPSDASSTAMVERDDLTGVPESGRDAVQISHLAKTFESQRASRPILGPLSSRFIRTKRARRTTKVAPLLAVNNLSLNLHQNQILALLGHNGAGKTTTVSILSTALGPTRGQVRIHGLDLPTDTDNSIHAYHTVKQVQSQIALCPQHDVFLDFLTGYDHLRLFMEIRGIQLALPCQQASATDPQALQHAYLTQLLGKVQLQTKGDTLVTTYSGGMKRRLSVALALLGDARLILLDEPTTGMDVYSRKYTWEFIQEAKLANRAMVLTSHSMEEADVLGDRIAIMAKGQIQAAGSSLFLKNRFGSGYRLHLTKAQSATSTHDANADLAMSRNSWDQLQRQWQQLDATIHRHVPAAQKVAETDYDLTFAFSSGTETSAFPALFAQLEASIPQQSLGIVAIGLSMTTLEEVFLKLNAEPEASSESN</sequence>
<evidence type="ECO:0000256" key="7">
    <source>
        <dbReference type="SAM" id="Phobius"/>
    </source>
</evidence>
<dbReference type="SMART" id="SM00382">
    <property type="entry name" value="AAA"/>
    <property type="match status" value="1"/>
</dbReference>
<feature type="transmembrane region" description="Helical" evidence="7">
    <location>
        <begin position="370"/>
        <end position="395"/>
    </location>
</feature>
<name>A0A9W8EC00_9FUNG</name>
<keyword evidence="10" id="KW-1185">Reference proteome</keyword>
<dbReference type="GO" id="GO:0005319">
    <property type="term" value="F:lipid transporter activity"/>
    <property type="evidence" value="ECO:0007669"/>
    <property type="project" value="TreeGrafter"/>
</dbReference>
<dbReference type="Proteomes" id="UP001151582">
    <property type="component" value="Unassembled WGS sequence"/>
</dbReference>
<dbReference type="PROSITE" id="PS50893">
    <property type="entry name" value="ABC_TRANSPORTER_2"/>
    <property type="match status" value="1"/>
</dbReference>
<feature type="transmembrane region" description="Helical" evidence="7">
    <location>
        <begin position="470"/>
        <end position="491"/>
    </location>
</feature>
<keyword evidence="4" id="KW-0067">ATP-binding</keyword>
<evidence type="ECO:0000256" key="4">
    <source>
        <dbReference type="ARBA" id="ARBA00022840"/>
    </source>
</evidence>
<proteinExistence type="predicted"/>
<keyword evidence="2 7" id="KW-0812">Transmembrane</keyword>
<dbReference type="InterPro" id="IPR017871">
    <property type="entry name" value="ABC_transporter-like_CS"/>
</dbReference>
<comment type="caution">
    <text evidence="9">The sequence shown here is derived from an EMBL/GenBank/DDBJ whole genome shotgun (WGS) entry which is preliminary data.</text>
</comment>
<keyword evidence="5 7" id="KW-1133">Transmembrane helix</keyword>
<dbReference type="GO" id="GO:0016887">
    <property type="term" value="F:ATP hydrolysis activity"/>
    <property type="evidence" value="ECO:0007669"/>
    <property type="project" value="InterPro"/>
</dbReference>
<accession>A0A9W8EC00</accession>
<keyword evidence="6 7" id="KW-0472">Membrane</keyword>
<feature type="domain" description="ABC transporter" evidence="8">
    <location>
        <begin position="609"/>
        <end position="864"/>
    </location>
</feature>
<feature type="transmembrane region" description="Helical" evidence="7">
    <location>
        <begin position="407"/>
        <end position="426"/>
    </location>
</feature>
<dbReference type="OrthoDB" id="10255969at2759"/>
<dbReference type="PANTHER" id="PTHR19229">
    <property type="entry name" value="ATP-BINDING CASSETTE TRANSPORTER SUBFAMILY A ABCA"/>
    <property type="match status" value="1"/>
</dbReference>
<gene>
    <name evidence="9" type="ORF">H4R34_003466</name>
</gene>
<feature type="transmembrane region" description="Helical" evidence="7">
    <location>
        <begin position="290"/>
        <end position="316"/>
    </location>
</feature>
<feature type="transmembrane region" description="Helical" evidence="7">
    <location>
        <begin position="75"/>
        <end position="94"/>
    </location>
</feature>
<reference evidence="9" key="1">
    <citation type="submission" date="2022-07" db="EMBL/GenBank/DDBJ databases">
        <title>Phylogenomic reconstructions and comparative analyses of Kickxellomycotina fungi.</title>
        <authorList>
            <person name="Reynolds N.K."/>
            <person name="Stajich J.E."/>
            <person name="Barry K."/>
            <person name="Grigoriev I.V."/>
            <person name="Crous P."/>
            <person name="Smith M.E."/>
        </authorList>
    </citation>
    <scope>NUCLEOTIDE SEQUENCE</scope>
    <source>
        <strain evidence="9">RSA 567</strain>
    </source>
</reference>
<evidence type="ECO:0000313" key="9">
    <source>
        <dbReference type="EMBL" id="KAJ1977733.1"/>
    </source>
</evidence>
<dbReference type="GO" id="GO:0005524">
    <property type="term" value="F:ATP binding"/>
    <property type="evidence" value="ECO:0007669"/>
    <property type="project" value="UniProtKB-KW"/>
</dbReference>
<dbReference type="Pfam" id="PF12698">
    <property type="entry name" value="ABC2_membrane_3"/>
    <property type="match status" value="1"/>
</dbReference>
<dbReference type="Gene3D" id="3.40.50.300">
    <property type="entry name" value="P-loop containing nucleotide triphosphate hydrolases"/>
    <property type="match status" value="1"/>
</dbReference>
<comment type="subcellular location">
    <subcellularLocation>
        <location evidence="1">Membrane</location>
        <topology evidence="1">Multi-pass membrane protein</topology>
    </subcellularLocation>
</comment>
<evidence type="ECO:0000256" key="2">
    <source>
        <dbReference type="ARBA" id="ARBA00022692"/>
    </source>
</evidence>
<organism evidence="9 10">
    <name type="scientific">Dimargaris verticillata</name>
    <dbReference type="NCBI Taxonomy" id="2761393"/>
    <lineage>
        <taxon>Eukaryota</taxon>
        <taxon>Fungi</taxon>
        <taxon>Fungi incertae sedis</taxon>
        <taxon>Zoopagomycota</taxon>
        <taxon>Kickxellomycotina</taxon>
        <taxon>Dimargaritomycetes</taxon>
        <taxon>Dimargaritales</taxon>
        <taxon>Dimargaritaceae</taxon>
        <taxon>Dimargaris</taxon>
    </lineage>
</organism>
<evidence type="ECO:0000256" key="1">
    <source>
        <dbReference type="ARBA" id="ARBA00004141"/>
    </source>
</evidence>
<dbReference type="CDD" id="cd03263">
    <property type="entry name" value="ABC_subfamily_A"/>
    <property type="match status" value="1"/>
</dbReference>
<feature type="transmembrane region" description="Helical" evidence="7">
    <location>
        <begin position="336"/>
        <end position="364"/>
    </location>
</feature>
<dbReference type="Pfam" id="PF00005">
    <property type="entry name" value="ABC_tran"/>
    <property type="match status" value="1"/>
</dbReference>
<dbReference type="PROSITE" id="PS00211">
    <property type="entry name" value="ABC_TRANSPORTER_1"/>
    <property type="match status" value="1"/>
</dbReference>
<evidence type="ECO:0000259" key="8">
    <source>
        <dbReference type="PROSITE" id="PS50893"/>
    </source>
</evidence>
<evidence type="ECO:0000256" key="5">
    <source>
        <dbReference type="ARBA" id="ARBA00022989"/>
    </source>
</evidence>
<dbReference type="SUPFAM" id="SSF52540">
    <property type="entry name" value="P-loop containing nucleoside triphosphate hydrolases"/>
    <property type="match status" value="1"/>
</dbReference>
<protein>
    <recommendedName>
        <fullName evidence="8">ABC transporter domain-containing protein</fullName>
    </recommendedName>
</protein>
<evidence type="ECO:0000256" key="3">
    <source>
        <dbReference type="ARBA" id="ARBA00022741"/>
    </source>
</evidence>
<keyword evidence="3" id="KW-0547">Nucleotide-binding</keyword>
<dbReference type="InterPro" id="IPR026082">
    <property type="entry name" value="ABCA"/>
</dbReference>
<evidence type="ECO:0000256" key="6">
    <source>
        <dbReference type="ARBA" id="ARBA00023136"/>
    </source>
</evidence>
<dbReference type="InterPro" id="IPR003593">
    <property type="entry name" value="AAA+_ATPase"/>
</dbReference>
<dbReference type="InterPro" id="IPR027417">
    <property type="entry name" value="P-loop_NTPase"/>
</dbReference>
<dbReference type="GO" id="GO:0140359">
    <property type="term" value="F:ABC-type transporter activity"/>
    <property type="evidence" value="ECO:0007669"/>
    <property type="project" value="InterPro"/>
</dbReference>
<dbReference type="AlphaFoldDB" id="A0A9W8EC00"/>
<dbReference type="InterPro" id="IPR003439">
    <property type="entry name" value="ABC_transporter-like_ATP-bd"/>
</dbReference>
<dbReference type="GO" id="GO:0016020">
    <property type="term" value="C:membrane"/>
    <property type="evidence" value="ECO:0007669"/>
    <property type="project" value="UniProtKB-SubCell"/>
</dbReference>
<dbReference type="EMBL" id="JANBQB010000324">
    <property type="protein sequence ID" value="KAJ1977733.1"/>
    <property type="molecule type" value="Genomic_DNA"/>
</dbReference>